<reference evidence="1 2" key="1">
    <citation type="journal article" date="2013" name="ISME J.">
        <title>Metabolic model for the filamentous 'Candidatus Microthrix parvicella' based on genomic and metagenomic analyses.</title>
        <authorList>
            <person name="Jon McIlroy S."/>
            <person name="Kristiansen R."/>
            <person name="Albertsen M."/>
            <person name="Michael Karst S."/>
            <person name="Rossetti S."/>
            <person name="Lund Nielsen J."/>
            <person name="Tandoi V."/>
            <person name="James Seviour R."/>
            <person name="Nielsen P.H."/>
        </authorList>
    </citation>
    <scope>NUCLEOTIDE SEQUENCE [LARGE SCALE GENOMIC DNA]</scope>
    <source>
        <strain evidence="1 2">RN1</strain>
    </source>
</reference>
<name>R4Z1N0_9ACTN</name>
<keyword evidence="2" id="KW-1185">Reference proteome</keyword>
<dbReference type="eggNOG" id="ENOG502Z924">
    <property type="taxonomic scope" value="Bacteria"/>
</dbReference>
<comment type="caution">
    <text evidence="1">The sequence shown here is derived from an EMBL/GenBank/DDBJ whole genome shotgun (WGS) entry which is preliminary data.</text>
</comment>
<organism evidence="1 2">
    <name type="scientific">Candidatus Neomicrothrix parvicella RN1</name>
    <dbReference type="NCBI Taxonomy" id="1229780"/>
    <lineage>
        <taxon>Bacteria</taxon>
        <taxon>Bacillati</taxon>
        <taxon>Actinomycetota</taxon>
        <taxon>Acidimicrobiia</taxon>
        <taxon>Acidimicrobiales</taxon>
        <taxon>Microthrixaceae</taxon>
        <taxon>Candidatus Neomicrothrix</taxon>
    </lineage>
</organism>
<dbReference type="EMBL" id="CANL01000012">
    <property type="protein sequence ID" value="CCM63181.1"/>
    <property type="molecule type" value="Genomic_DNA"/>
</dbReference>
<sequence>MDSGRHDLDRVLEGLWQCLANDKRPLGLVLGAGCPVSIPAPSDGAPAPLIPDIAGLTAAINTLLSTSNLKDDHSILLAELVADLGREPNVEEILSRLRTLALVAGAQKVRNLSKSSIEALERAVTAAIADLVNAQLPEADTPYDTIATWVKSAVRSAPVRVFTTNYDLLVEMAFERNGTPYFDGFVGAREPFLDIEAIELDDLPPRWARLWKLHGSSNWTLLPSGRVVRRNPVGDEDRPLIHPSHLKYDESRRMPYLVMLDQLRGFFKEPSATLVTLGYSFGDDHINELLIHGLQSNPSATVFGLQFGTLDSYPGASALAAKHPGLTLLAADGGVIAGANACWQLQPDGSARSCELGDFSKFGDYLRRLVGRTAQRPRSTGV</sequence>
<evidence type="ECO:0000313" key="2">
    <source>
        <dbReference type="Proteomes" id="UP000018291"/>
    </source>
</evidence>
<dbReference type="HOGENOM" id="CLU_052948_0_0_11"/>
<dbReference type="STRING" id="1229780.BN381_20005"/>
<accession>R4Z1N0</accession>
<dbReference type="Pfam" id="PF13289">
    <property type="entry name" value="SIR2_2"/>
    <property type="match status" value="1"/>
</dbReference>
<dbReference type="AlphaFoldDB" id="R4Z1N0"/>
<dbReference type="RefSeq" id="WP_012225444.1">
    <property type="nucleotide sequence ID" value="NZ_HG422565.1"/>
</dbReference>
<dbReference type="OrthoDB" id="9808492at2"/>
<protein>
    <submittedName>
        <fullName evidence="1">Uncharacterized protein</fullName>
    </submittedName>
</protein>
<evidence type="ECO:0000313" key="1">
    <source>
        <dbReference type="EMBL" id="CCM63181.1"/>
    </source>
</evidence>
<gene>
    <name evidence="1" type="ORF">BN381_20005</name>
</gene>
<proteinExistence type="predicted"/>
<dbReference type="Proteomes" id="UP000018291">
    <property type="component" value="Unassembled WGS sequence"/>
</dbReference>